<evidence type="ECO:0000313" key="2">
    <source>
        <dbReference type="Proteomes" id="UP000505210"/>
    </source>
</evidence>
<accession>A0A6M8B9T1</accession>
<keyword evidence="1" id="KW-0378">Hydrolase</keyword>
<reference evidence="1 2" key="1">
    <citation type="submission" date="2020-05" db="EMBL/GenBank/DDBJ databases">
        <title>Complete genome sequence of of a novel Thermoleptolyngbya strain isolated from hot springs of Ganzi, Sichuan China.</title>
        <authorList>
            <person name="Tang J."/>
            <person name="Daroch M."/>
            <person name="Li L."/>
            <person name="Waleron K."/>
            <person name="Waleron M."/>
            <person name="Waleron M."/>
        </authorList>
    </citation>
    <scope>NUCLEOTIDE SEQUENCE [LARGE SCALE GENOMIC DNA]</scope>
    <source>
        <strain evidence="1 2">PKUAC-SCTA183</strain>
    </source>
</reference>
<organism evidence="1 2">
    <name type="scientific">Thermoleptolyngbya sichuanensis A183</name>
    <dbReference type="NCBI Taxonomy" id="2737172"/>
    <lineage>
        <taxon>Bacteria</taxon>
        <taxon>Bacillati</taxon>
        <taxon>Cyanobacteriota</taxon>
        <taxon>Cyanophyceae</taxon>
        <taxon>Oculatellales</taxon>
        <taxon>Oculatellaceae</taxon>
        <taxon>Thermoleptolyngbya</taxon>
        <taxon>Thermoleptolyngbya sichuanensis</taxon>
    </lineage>
</organism>
<gene>
    <name evidence="1" type="ORF">HPC62_14415</name>
</gene>
<dbReference type="KEGG" id="theu:HPC62_14415"/>
<keyword evidence="2" id="KW-1185">Reference proteome</keyword>
<evidence type="ECO:0000313" key="1">
    <source>
        <dbReference type="EMBL" id="QKD83228.1"/>
    </source>
</evidence>
<keyword evidence="1" id="KW-0540">Nuclease</keyword>
<sequence>MAKVIAVTDAVKSLSEVEARFGLRRVEDEQFFTEWQQDLPELNDAERARLQVLRQRLLYHRAEGDLLGGSVMLLVASPLLEQTGFYDPPFRMQAETGVEVTVIDGEEILRGRIDVLIMQRQFWALVLESKKTTISTRSALPQALAYMMATPESDQPQYGMLTNGDDVLFIKLVLRPEKQYSLSRVFSLYTLT</sequence>
<dbReference type="Proteomes" id="UP000505210">
    <property type="component" value="Chromosome"/>
</dbReference>
<proteinExistence type="predicted"/>
<keyword evidence="1" id="KW-0255">Endonuclease</keyword>
<name>A0A6M8B9T1_9CYAN</name>
<dbReference type="AlphaFoldDB" id="A0A6M8B9T1"/>
<dbReference type="GO" id="GO:0004519">
    <property type="term" value="F:endonuclease activity"/>
    <property type="evidence" value="ECO:0007669"/>
    <property type="project" value="UniProtKB-KW"/>
</dbReference>
<dbReference type="EMBL" id="CP053661">
    <property type="protein sequence ID" value="QKD83228.1"/>
    <property type="molecule type" value="Genomic_DNA"/>
</dbReference>
<protein>
    <submittedName>
        <fullName evidence="1">Type I restriction endonuclease subunit R</fullName>
    </submittedName>
</protein>
<dbReference type="RefSeq" id="WP_172356762.1">
    <property type="nucleotide sequence ID" value="NZ_CP053661.1"/>
</dbReference>